<comment type="caution">
    <text evidence="2">The sequence shown here is derived from an EMBL/GenBank/DDBJ whole genome shotgun (WGS) entry which is preliminary data.</text>
</comment>
<name>A0A5J4UCW6_9EUKA</name>
<sequence>MPFGIKSTPRIFNKILRPAIQFIRNQLNLMCIAYCDDHLFLNQNFQKLRDKTLLALRLLQDLGWIISMDKCGSGLNRNLYTFNPNNGCLKVRLGRCLLDQRATRNRYSLRLEQKLAIFVIKLEKTSSNPVSLRRLENQLLRNIVTVIRMQMDDYSTSYNLRRQAAATYLAIMTARNQTADALSRLSRSGDCFILPSRAARILKLLDVQPTQDVFATRKSKNNLQKTQLAKPSHTCCISVFYYCFRQPATVRIIRSKH</sequence>
<dbReference type="AlphaFoldDB" id="A0A5J4UCW6"/>
<dbReference type="PANTHER" id="PTHR33050">
    <property type="entry name" value="REVERSE TRANSCRIPTASE DOMAIN-CONTAINING PROTEIN"/>
    <property type="match status" value="1"/>
</dbReference>
<feature type="domain" description="Reverse transcriptase" evidence="1">
    <location>
        <begin position="1"/>
        <end position="71"/>
    </location>
</feature>
<dbReference type="PANTHER" id="PTHR33050:SF7">
    <property type="entry name" value="RIBONUCLEASE H"/>
    <property type="match status" value="1"/>
</dbReference>
<evidence type="ECO:0000313" key="2">
    <source>
        <dbReference type="EMBL" id="KAA6368050.1"/>
    </source>
</evidence>
<dbReference type="InterPro" id="IPR000477">
    <property type="entry name" value="RT_dom"/>
</dbReference>
<accession>A0A5J4UCW6</accession>
<evidence type="ECO:0000259" key="1">
    <source>
        <dbReference type="Pfam" id="PF00078"/>
    </source>
</evidence>
<proteinExistence type="predicted"/>
<dbReference type="Proteomes" id="UP000324800">
    <property type="component" value="Unassembled WGS sequence"/>
</dbReference>
<evidence type="ECO:0000313" key="3">
    <source>
        <dbReference type="Proteomes" id="UP000324800"/>
    </source>
</evidence>
<dbReference type="InterPro" id="IPR043502">
    <property type="entry name" value="DNA/RNA_pol_sf"/>
</dbReference>
<reference evidence="2 3" key="1">
    <citation type="submission" date="2019-03" db="EMBL/GenBank/DDBJ databases">
        <title>Single cell metagenomics reveals metabolic interactions within the superorganism composed of flagellate Streblomastix strix and complex community of Bacteroidetes bacteria on its surface.</title>
        <authorList>
            <person name="Treitli S.C."/>
            <person name="Kolisko M."/>
            <person name="Husnik F."/>
            <person name="Keeling P."/>
            <person name="Hampl V."/>
        </authorList>
    </citation>
    <scope>NUCLEOTIDE SEQUENCE [LARGE SCALE GENOMIC DNA]</scope>
    <source>
        <strain evidence="2">ST1C</strain>
    </source>
</reference>
<dbReference type="SUPFAM" id="SSF56672">
    <property type="entry name" value="DNA/RNA polymerases"/>
    <property type="match status" value="1"/>
</dbReference>
<dbReference type="Gene3D" id="3.30.70.270">
    <property type="match status" value="1"/>
</dbReference>
<dbReference type="Pfam" id="PF00078">
    <property type="entry name" value="RVT_1"/>
    <property type="match status" value="1"/>
</dbReference>
<protein>
    <recommendedName>
        <fullName evidence="1">Reverse transcriptase domain-containing protein</fullName>
    </recommendedName>
</protein>
<dbReference type="EMBL" id="SNRW01017720">
    <property type="protein sequence ID" value="KAA6368050.1"/>
    <property type="molecule type" value="Genomic_DNA"/>
</dbReference>
<dbReference type="InterPro" id="IPR052055">
    <property type="entry name" value="Hepadnavirus_pol/RT"/>
</dbReference>
<organism evidence="2 3">
    <name type="scientific">Streblomastix strix</name>
    <dbReference type="NCBI Taxonomy" id="222440"/>
    <lineage>
        <taxon>Eukaryota</taxon>
        <taxon>Metamonada</taxon>
        <taxon>Preaxostyla</taxon>
        <taxon>Oxymonadida</taxon>
        <taxon>Streblomastigidae</taxon>
        <taxon>Streblomastix</taxon>
    </lineage>
</organism>
<dbReference type="OrthoDB" id="4369127at2759"/>
<dbReference type="InterPro" id="IPR043128">
    <property type="entry name" value="Rev_trsase/Diguanyl_cyclase"/>
</dbReference>
<gene>
    <name evidence="2" type="ORF">EZS28_036423</name>
</gene>